<keyword evidence="2 5" id="KW-0690">Ribosome biogenesis</keyword>
<dbReference type="NCBIfam" id="TIGR02273">
    <property type="entry name" value="16S_RimM"/>
    <property type="match status" value="1"/>
</dbReference>
<dbReference type="RefSeq" id="WP_123402208.1">
    <property type="nucleotide sequence ID" value="NZ_RJVI01000003.1"/>
</dbReference>
<evidence type="ECO:0000256" key="3">
    <source>
        <dbReference type="ARBA" id="ARBA00022552"/>
    </source>
</evidence>
<dbReference type="GO" id="GO:0006364">
    <property type="term" value="P:rRNA processing"/>
    <property type="evidence" value="ECO:0007669"/>
    <property type="project" value="UniProtKB-UniRule"/>
</dbReference>
<feature type="domain" description="Ribosome maturation factor RimM PRC barrel" evidence="7">
    <location>
        <begin position="107"/>
        <end position="173"/>
    </location>
</feature>
<sequence>MAAAPEAEGERLVVLGRVSGLYGVRGWVRVYSYTEPREGILRYDPWYLGHGGRWRRMDLVGGRRHGKGVVAALAGVADRDAAAALMGAQIAVRRSQLPPPAEGEYYWADLIGLEVRTVEGTPLGKVADLMETGANDVLVVRGERERLIPFLPGQVVRRVDVAGGLLEVDWDPGF</sequence>
<dbReference type="Pfam" id="PF01782">
    <property type="entry name" value="RimM"/>
    <property type="match status" value="1"/>
</dbReference>
<keyword evidence="1 5" id="KW-0963">Cytoplasm</keyword>
<protein>
    <recommendedName>
        <fullName evidence="5">Ribosome maturation factor RimM</fullName>
    </recommendedName>
</protein>
<comment type="function">
    <text evidence="5">An accessory protein needed during the final step in the assembly of 30S ribosomal subunit, possibly for assembly of the head region. Essential for efficient processing of 16S rRNA. May be needed both before and after RbfA during the maturation of 16S rRNA. It has affinity for free ribosomal 30S subunits but not for 70S ribosomes.</text>
</comment>
<dbReference type="InterPro" id="IPR011033">
    <property type="entry name" value="PRC_barrel-like_sf"/>
</dbReference>
<dbReference type="Proteomes" id="UP000276634">
    <property type="component" value="Unassembled WGS sequence"/>
</dbReference>
<dbReference type="InterPro" id="IPR009000">
    <property type="entry name" value="Transl_B-barrel_sf"/>
</dbReference>
<dbReference type="SUPFAM" id="SSF50346">
    <property type="entry name" value="PRC-barrel domain"/>
    <property type="match status" value="1"/>
</dbReference>
<comment type="subunit">
    <text evidence="5">Binds ribosomal protein uS19.</text>
</comment>
<evidence type="ECO:0000256" key="4">
    <source>
        <dbReference type="ARBA" id="ARBA00023186"/>
    </source>
</evidence>
<dbReference type="SUPFAM" id="SSF50447">
    <property type="entry name" value="Translation proteins"/>
    <property type="match status" value="1"/>
</dbReference>
<evidence type="ECO:0000256" key="5">
    <source>
        <dbReference type="HAMAP-Rule" id="MF_00014"/>
    </source>
</evidence>
<dbReference type="OrthoDB" id="9783509at2"/>
<comment type="domain">
    <text evidence="5">The PRC barrel domain binds ribosomal protein uS19.</text>
</comment>
<proteinExistence type="inferred from homology"/>
<dbReference type="GO" id="GO:0043022">
    <property type="term" value="F:ribosome binding"/>
    <property type="evidence" value="ECO:0007669"/>
    <property type="project" value="InterPro"/>
</dbReference>
<dbReference type="GO" id="GO:0042274">
    <property type="term" value="P:ribosomal small subunit biogenesis"/>
    <property type="evidence" value="ECO:0007669"/>
    <property type="project" value="UniProtKB-UniRule"/>
</dbReference>
<organism evidence="8 9">
    <name type="scientific">Inmirania thermothiophila</name>
    <dbReference type="NCBI Taxonomy" id="1750597"/>
    <lineage>
        <taxon>Bacteria</taxon>
        <taxon>Pseudomonadati</taxon>
        <taxon>Pseudomonadota</taxon>
        <taxon>Gammaproteobacteria</taxon>
        <taxon>Chromatiales</taxon>
        <taxon>Ectothiorhodospiraceae</taxon>
        <taxon>Inmirania</taxon>
    </lineage>
</organism>
<keyword evidence="4 5" id="KW-0143">Chaperone</keyword>
<accession>A0A3N1XT60</accession>
<evidence type="ECO:0000259" key="7">
    <source>
        <dbReference type="Pfam" id="PF24986"/>
    </source>
</evidence>
<comment type="caution">
    <text evidence="8">The sequence shown here is derived from an EMBL/GenBank/DDBJ whole genome shotgun (WGS) entry which is preliminary data.</text>
</comment>
<evidence type="ECO:0000256" key="1">
    <source>
        <dbReference type="ARBA" id="ARBA00022490"/>
    </source>
</evidence>
<dbReference type="Pfam" id="PF24986">
    <property type="entry name" value="PRC_RimM"/>
    <property type="match status" value="1"/>
</dbReference>
<dbReference type="InterPro" id="IPR036976">
    <property type="entry name" value="RimM_N_sf"/>
</dbReference>
<dbReference type="AlphaFoldDB" id="A0A3N1XT60"/>
<dbReference type="GO" id="GO:0005737">
    <property type="term" value="C:cytoplasm"/>
    <property type="evidence" value="ECO:0007669"/>
    <property type="project" value="UniProtKB-SubCell"/>
</dbReference>
<dbReference type="InterPro" id="IPR011961">
    <property type="entry name" value="RimM"/>
</dbReference>
<dbReference type="Gene3D" id="2.30.30.240">
    <property type="entry name" value="PRC-barrel domain"/>
    <property type="match status" value="1"/>
</dbReference>
<dbReference type="GO" id="GO:0005840">
    <property type="term" value="C:ribosome"/>
    <property type="evidence" value="ECO:0007669"/>
    <property type="project" value="InterPro"/>
</dbReference>
<feature type="domain" description="RimM N-terminal" evidence="6">
    <location>
        <begin position="15"/>
        <end position="96"/>
    </location>
</feature>
<name>A0A3N1XT60_9GAMM</name>
<reference evidence="8 9" key="1">
    <citation type="submission" date="2018-11" db="EMBL/GenBank/DDBJ databases">
        <title>Genomic Encyclopedia of Type Strains, Phase IV (KMG-IV): sequencing the most valuable type-strain genomes for metagenomic binning, comparative biology and taxonomic classification.</title>
        <authorList>
            <person name="Goeker M."/>
        </authorList>
    </citation>
    <scope>NUCLEOTIDE SEQUENCE [LARGE SCALE GENOMIC DNA]</scope>
    <source>
        <strain evidence="8 9">DSM 100275</strain>
    </source>
</reference>
<evidence type="ECO:0000313" key="8">
    <source>
        <dbReference type="EMBL" id="ROR29825.1"/>
    </source>
</evidence>
<keyword evidence="9" id="KW-1185">Reference proteome</keyword>
<dbReference type="HAMAP" id="MF_00014">
    <property type="entry name" value="Ribosome_mat_RimM"/>
    <property type="match status" value="1"/>
</dbReference>
<dbReference type="PANTHER" id="PTHR33692:SF1">
    <property type="entry name" value="RIBOSOME MATURATION FACTOR RIMM"/>
    <property type="match status" value="1"/>
</dbReference>
<comment type="similarity">
    <text evidence="5">Belongs to the RimM family.</text>
</comment>
<dbReference type="InterPro" id="IPR002676">
    <property type="entry name" value="RimM_N"/>
</dbReference>
<evidence type="ECO:0000259" key="6">
    <source>
        <dbReference type="Pfam" id="PF01782"/>
    </source>
</evidence>
<dbReference type="EMBL" id="RJVI01000003">
    <property type="protein sequence ID" value="ROR29825.1"/>
    <property type="molecule type" value="Genomic_DNA"/>
</dbReference>
<gene>
    <name evidence="5" type="primary">rimM</name>
    <name evidence="8" type="ORF">EDC57_2503</name>
</gene>
<keyword evidence="3 5" id="KW-0698">rRNA processing</keyword>
<dbReference type="Gene3D" id="2.40.30.60">
    <property type="entry name" value="RimM"/>
    <property type="match status" value="1"/>
</dbReference>
<dbReference type="InterPro" id="IPR056792">
    <property type="entry name" value="PRC_RimM"/>
</dbReference>
<evidence type="ECO:0000256" key="2">
    <source>
        <dbReference type="ARBA" id="ARBA00022517"/>
    </source>
</evidence>
<comment type="subcellular location">
    <subcellularLocation>
        <location evidence="5">Cytoplasm</location>
    </subcellularLocation>
</comment>
<evidence type="ECO:0000313" key="9">
    <source>
        <dbReference type="Proteomes" id="UP000276634"/>
    </source>
</evidence>
<dbReference type="PANTHER" id="PTHR33692">
    <property type="entry name" value="RIBOSOME MATURATION FACTOR RIMM"/>
    <property type="match status" value="1"/>
</dbReference>